<dbReference type="RefSeq" id="XP_018656465.1">
    <property type="nucleotide sequence ID" value="XM_018810321.1"/>
</dbReference>
<name>A0A2P4Z7P2_9HYPO</name>
<dbReference type="GO" id="GO:0016491">
    <property type="term" value="F:oxidoreductase activity"/>
    <property type="evidence" value="ECO:0007669"/>
    <property type="project" value="UniProtKB-KW"/>
</dbReference>
<evidence type="ECO:0000256" key="4">
    <source>
        <dbReference type="ARBA" id="ARBA00023002"/>
    </source>
</evidence>
<keyword evidence="1" id="KW-0285">Flavoprotein</keyword>
<keyword evidence="6" id="KW-1185">Reference proteome</keyword>
<gene>
    <name evidence="5" type="ORF">TGAM01_v210816</name>
</gene>
<dbReference type="EMBL" id="JPDN02000073">
    <property type="protein sequence ID" value="PON20317.1"/>
    <property type="molecule type" value="Genomic_DNA"/>
</dbReference>
<dbReference type="AlphaFoldDB" id="A0A2P4Z7P2"/>
<reference evidence="5 6" key="1">
    <citation type="journal article" date="2016" name="Genome Announc.">
        <title>Draft Whole-Genome Sequence of Trichoderma gamsii T6085, a Promising Biocontrol Agent of Fusarium Head Blight on Wheat.</title>
        <authorList>
            <person name="Baroncelli R."/>
            <person name="Zapparata A."/>
            <person name="Piaggeschi G."/>
            <person name="Sarrocco S."/>
            <person name="Vannacci G."/>
        </authorList>
    </citation>
    <scope>NUCLEOTIDE SEQUENCE [LARGE SCALE GENOMIC DNA]</scope>
    <source>
        <strain evidence="5 6">T6085</strain>
    </source>
</reference>
<dbReference type="Gene3D" id="3.50.50.60">
    <property type="entry name" value="FAD/NAD(P)-binding domain"/>
    <property type="match status" value="3"/>
</dbReference>
<evidence type="ECO:0000256" key="3">
    <source>
        <dbReference type="ARBA" id="ARBA00022857"/>
    </source>
</evidence>
<dbReference type="SUPFAM" id="SSF51905">
    <property type="entry name" value="FAD/NAD(P)-binding domain"/>
    <property type="match status" value="3"/>
</dbReference>
<evidence type="ECO:0000256" key="1">
    <source>
        <dbReference type="ARBA" id="ARBA00022630"/>
    </source>
</evidence>
<accession>A0A2P4Z7P2</accession>
<evidence type="ECO:0000313" key="5">
    <source>
        <dbReference type="EMBL" id="PON20317.1"/>
    </source>
</evidence>
<dbReference type="Pfam" id="PF13738">
    <property type="entry name" value="Pyr_redox_3"/>
    <property type="match status" value="1"/>
</dbReference>
<protein>
    <recommendedName>
        <fullName evidence="7">Cyclohexanone monooxygenase</fullName>
    </recommendedName>
</protein>
<keyword evidence="3" id="KW-0521">NADP</keyword>
<dbReference type="InterPro" id="IPR036188">
    <property type="entry name" value="FAD/NAD-bd_sf"/>
</dbReference>
<keyword evidence="2" id="KW-0274">FAD</keyword>
<dbReference type="PANTHER" id="PTHR43098">
    <property type="entry name" value="L-ORNITHINE N(5)-MONOOXYGENASE-RELATED"/>
    <property type="match status" value="1"/>
</dbReference>
<evidence type="ECO:0008006" key="7">
    <source>
        <dbReference type="Google" id="ProtNLM"/>
    </source>
</evidence>
<organism evidence="5 6">
    <name type="scientific">Trichoderma gamsii</name>
    <dbReference type="NCBI Taxonomy" id="398673"/>
    <lineage>
        <taxon>Eukaryota</taxon>
        <taxon>Fungi</taxon>
        <taxon>Dikarya</taxon>
        <taxon>Ascomycota</taxon>
        <taxon>Pezizomycotina</taxon>
        <taxon>Sordariomycetes</taxon>
        <taxon>Hypocreomycetidae</taxon>
        <taxon>Hypocreales</taxon>
        <taxon>Hypocreaceae</taxon>
        <taxon>Trichoderma</taxon>
    </lineage>
</organism>
<dbReference type="STRING" id="398673.A0A2P4Z7P2"/>
<dbReference type="InterPro" id="IPR050775">
    <property type="entry name" value="FAD-binding_Monooxygenases"/>
</dbReference>
<sequence length="526" mass="59036">MNSFDAVVVGAGFAGIHQLYKLRELGLSVKLFEKAPEVGGTWYWNQYPNAASDSPSELYRYSWDKEVLLNYPWPTHVVPQKESQAYLKHMVKRHGLQKHMQFSRELKSASFQDSSWTLRFSTGETVKTTYLIAATGAFNKPNWPKIPGCERFSGEQYHSGIWPEQRDLKGKRVGVIGNGSSGAQILVGLAKQSGAKQIVALQREAAYVSITMTSFGKELEINCPLGYGFKPLTTLTFDVSAEERERVYEAAWNDVMAFSFIYKTFSDVLTSDAANKEVCNFIKRKITQIVKDPAKRARLTPEPDALYAKRPVCCASYYEIFNQDNVDIVNFQMTPLVGITEKGIQTEEKLQELDVLVYATGFETDGSWATIDISGPSQTLKQHWAEGATSYLGVMEAGFPNFFMVVGPQSAVTNMPPLIEGQVNFITGMISKAEALQKENEANRKKSILITATQEAEDGYMAECRSLAEGSIYYRDKSFLFADNHTSRKSSKNGRNVLWYFGGLNKYLDKVQEVIDTDYRGFTFAS</sequence>
<dbReference type="Proteomes" id="UP000054821">
    <property type="component" value="Unassembled WGS sequence"/>
</dbReference>
<evidence type="ECO:0000256" key="2">
    <source>
        <dbReference type="ARBA" id="ARBA00022827"/>
    </source>
</evidence>
<proteinExistence type="predicted"/>
<evidence type="ECO:0000313" key="6">
    <source>
        <dbReference type="Proteomes" id="UP000054821"/>
    </source>
</evidence>
<dbReference type="PANTHER" id="PTHR43098:SF5">
    <property type="entry name" value="DUAL-FUNCTIONAL MONOOXYGENASE_METHYLTRANSFERASE PSOF"/>
    <property type="match status" value="1"/>
</dbReference>
<dbReference type="GeneID" id="29990404"/>
<keyword evidence="4" id="KW-0560">Oxidoreductase</keyword>
<comment type="caution">
    <text evidence="5">The sequence shown here is derived from an EMBL/GenBank/DDBJ whole genome shotgun (WGS) entry which is preliminary data.</text>
</comment>